<dbReference type="EC" id="1.5.1.36" evidence="3"/>
<dbReference type="GO" id="GO:0010181">
    <property type="term" value="F:FMN binding"/>
    <property type="evidence" value="ECO:0007669"/>
    <property type="project" value="InterPro"/>
</dbReference>
<dbReference type="GO" id="GO:0006208">
    <property type="term" value="P:pyrimidine nucleobase catabolic process"/>
    <property type="evidence" value="ECO:0007669"/>
    <property type="project" value="TreeGrafter"/>
</dbReference>
<dbReference type="Pfam" id="PF01613">
    <property type="entry name" value="Flavin_Reduct"/>
    <property type="match status" value="1"/>
</dbReference>
<dbReference type="GO" id="GO:0036382">
    <property type="term" value="F:flavin reductase (NADH) activity"/>
    <property type="evidence" value="ECO:0007669"/>
    <property type="project" value="UniProtKB-EC"/>
</dbReference>
<reference evidence="4" key="1">
    <citation type="submission" date="2015-05" db="EMBL/GenBank/DDBJ databases">
        <authorList>
            <person name="Rodrigo-Torres Lidia"/>
            <person name="Arahal R.David."/>
        </authorList>
    </citation>
    <scope>NUCLEOTIDE SEQUENCE [LARGE SCALE GENOMIC DNA]</scope>
    <source>
        <strain evidence="4">CECT 7321</strain>
    </source>
</reference>
<dbReference type="InterPro" id="IPR002563">
    <property type="entry name" value="Flavin_Rdtase-like_dom"/>
</dbReference>
<keyword evidence="4" id="KW-1185">Reference proteome</keyword>
<protein>
    <submittedName>
        <fullName evidence="3">p-hydroxyphenylacetate 3-hydroxylase, reductase component</fullName>
        <ecNumber evidence="3">1.5.1.36</ecNumber>
    </submittedName>
</protein>
<dbReference type="SUPFAM" id="SSF50475">
    <property type="entry name" value="FMN-binding split barrel"/>
    <property type="match status" value="1"/>
</dbReference>
<evidence type="ECO:0000313" key="4">
    <source>
        <dbReference type="Proteomes" id="UP000043764"/>
    </source>
</evidence>
<evidence type="ECO:0000259" key="2">
    <source>
        <dbReference type="SMART" id="SM00903"/>
    </source>
</evidence>
<gene>
    <name evidence="3" type="primary">C1-hpah_1</name>
    <name evidence="3" type="ORF">NIT7321_00820</name>
</gene>
<dbReference type="EMBL" id="CVRL01000009">
    <property type="protein sequence ID" value="CRL09983.1"/>
    <property type="molecule type" value="Genomic_DNA"/>
</dbReference>
<dbReference type="GO" id="GO:0042602">
    <property type="term" value="F:riboflavin reductase (NADPH) activity"/>
    <property type="evidence" value="ECO:0007669"/>
    <property type="project" value="TreeGrafter"/>
</dbReference>
<dbReference type="STRING" id="481446.NIT7645_03673"/>
<accession>A0A0H5CZN2</accession>
<dbReference type="Gene3D" id="3.90.79.10">
    <property type="entry name" value="Nucleoside Triphosphate Pyrophosphohydrolase"/>
    <property type="match status" value="1"/>
</dbReference>
<dbReference type="InterPro" id="IPR050268">
    <property type="entry name" value="NADH-dep_flavin_reductase"/>
</dbReference>
<dbReference type="Proteomes" id="UP000043764">
    <property type="component" value="Unassembled WGS sequence"/>
</dbReference>
<dbReference type="InterPro" id="IPR012349">
    <property type="entry name" value="Split_barrel_FMN-bd"/>
</dbReference>
<name>A0A0H5CZN2_9RHOB</name>
<dbReference type="Gene3D" id="2.30.110.10">
    <property type="entry name" value="Electron Transport, Fmn-binding Protein, Chain A"/>
    <property type="match status" value="1"/>
</dbReference>
<dbReference type="SMART" id="SM00903">
    <property type="entry name" value="Flavin_Reduct"/>
    <property type="match status" value="1"/>
</dbReference>
<dbReference type="AlphaFoldDB" id="A0A0H5CZN2"/>
<dbReference type="PANTHER" id="PTHR30466:SF1">
    <property type="entry name" value="FMN REDUCTASE (NADH) RUTF"/>
    <property type="match status" value="1"/>
</dbReference>
<organism evidence="3 4">
    <name type="scientific">Phaeobacter italicus</name>
    <dbReference type="NCBI Taxonomy" id="481446"/>
    <lineage>
        <taxon>Bacteria</taxon>
        <taxon>Pseudomonadati</taxon>
        <taxon>Pseudomonadota</taxon>
        <taxon>Alphaproteobacteria</taxon>
        <taxon>Rhodobacterales</taxon>
        <taxon>Roseobacteraceae</taxon>
        <taxon>Phaeobacter</taxon>
    </lineage>
</organism>
<feature type="domain" description="Flavin reductase like" evidence="2">
    <location>
        <begin position="13"/>
        <end position="156"/>
    </location>
</feature>
<sequence>MTTIDPRDLRQAFGRFMTGVTIVTTVDPQGTPVGFTANSFSSVSLDPPLLLVCPGKFLSTFDHFASCDYFGVSVLAEGQEEVSNTFASFKGDRFARSPYRLAANGVPLIDGAVAQFSCKTRELVDAGDHGILLGQVETYNHRDGPGLGYSNGRYFSIGLERKAFETTQAPTLAGAIIEHEGKVYLEATSEGLRPPQIEIQDQSQLRGLLRSHLATAGYATQLGAAYSVFDSGQAHFVYILASLSEPPSRAGRLTAVPLNALADATFATPSITSMMSRFATESRQGDFSLYLGTAETGDVHRFSERT</sequence>
<dbReference type="RefSeq" id="WP_050672679.1">
    <property type="nucleotide sequence ID" value="NZ_CVRL01000009.1"/>
</dbReference>
<keyword evidence="1 3" id="KW-0560">Oxidoreductase</keyword>
<proteinExistence type="predicted"/>
<evidence type="ECO:0000313" key="3">
    <source>
        <dbReference type="EMBL" id="CRL09983.1"/>
    </source>
</evidence>
<evidence type="ECO:0000256" key="1">
    <source>
        <dbReference type="ARBA" id="ARBA00023002"/>
    </source>
</evidence>
<dbReference type="PANTHER" id="PTHR30466">
    <property type="entry name" value="FLAVIN REDUCTASE"/>
    <property type="match status" value="1"/>
</dbReference>